<accession>A0A6J6LA55</accession>
<dbReference type="CDD" id="cd02440">
    <property type="entry name" value="AdoMet_MTases"/>
    <property type="match status" value="1"/>
</dbReference>
<dbReference type="InterPro" id="IPR029063">
    <property type="entry name" value="SAM-dependent_MTases_sf"/>
</dbReference>
<sequence>MPTWAIPEEIMQQAPESPWIHPVSKFTPEGNLHVDTPSRLRALEALPHGGSVLDVGCGGGRAAFGLVPPAIHVVGVDHQQAMLDVFAREATARRITHEVILGDWPDVAETTPECDVVTCHHVFYNVADLVPFVHALSSHARRRVVVELSQHHPLASLSPMWKKFWDLDRPVSPIADDALAVVTSLGYNVHLEKFTQEIPLHEVTEDDVRFTRIRLCLTSDKDPEVRAHMAENPLTHRYNATLWWDV</sequence>
<dbReference type="Pfam" id="PF13649">
    <property type="entry name" value="Methyltransf_25"/>
    <property type="match status" value="1"/>
</dbReference>
<dbReference type="EMBL" id="CAEZWE010000048">
    <property type="protein sequence ID" value="CAB4657359.1"/>
    <property type="molecule type" value="Genomic_DNA"/>
</dbReference>
<gene>
    <name evidence="2" type="ORF">UFOPK2169_01164</name>
</gene>
<feature type="domain" description="Methyltransferase" evidence="1">
    <location>
        <begin position="52"/>
        <end position="136"/>
    </location>
</feature>
<name>A0A6J6LA55_9ZZZZ</name>
<reference evidence="2" key="1">
    <citation type="submission" date="2020-05" db="EMBL/GenBank/DDBJ databases">
        <authorList>
            <person name="Chiriac C."/>
            <person name="Salcher M."/>
            <person name="Ghai R."/>
            <person name="Kavagutti S V."/>
        </authorList>
    </citation>
    <scope>NUCLEOTIDE SEQUENCE</scope>
</reference>
<dbReference type="Gene3D" id="3.40.50.150">
    <property type="entry name" value="Vaccinia Virus protein VP39"/>
    <property type="match status" value="1"/>
</dbReference>
<evidence type="ECO:0000259" key="1">
    <source>
        <dbReference type="Pfam" id="PF13649"/>
    </source>
</evidence>
<dbReference type="AlphaFoldDB" id="A0A6J6LA55"/>
<evidence type="ECO:0000313" key="2">
    <source>
        <dbReference type="EMBL" id="CAB4657359.1"/>
    </source>
</evidence>
<dbReference type="InterPro" id="IPR041698">
    <property type="entry name" value="Methyltransf_25"/>
</dbReference>
<proteinExistence type="predicted"/>
<dbReference type="SUPFAM" id="SSF53335">
    <property type="entry name" value="S-adenosyl-L-methionine-dependent methyltransferases"/>
    <property type="match status" value="1"/>
</dbReference>
<organism evidence="2">
    <name type="scientific">freshwater metagenome</name>
    <dbReference type="NCBI Taxonomy" id="449393"/>
    <lineage>
        <taxon>unclassified sequences</taxon>
        <taxon>metagenomes</taxon>
        <taxon>ecological metagenomes</taxon>
    </lineage>
</organism>
<protein>
    <submittedName>
        <fullName evidence="2">Unannotated protein</fullName>
    </submittedName>
</protein>